<dbReference type="Pfam" id="PF00172">
    <property type="entry name" value="Zn_clus"/>
    <property type="match status" value="1"/>
</dbReference>
<protein>
    <recommendedName>
        <fullName evidence="10">Zn(2)-C6 fungal-type domain-containing protein</fullName>
    </recommendedName>
</protein>
<evidence type="ECO:0000313" key="8">
    <source>
        <dbReference type="EMBL" id="OCK77738.1"/>
    </source>
</evidence>
<dbReference type="SUPFAM" id="SSF57959">
    <property type="entry name" value="Leucine zipper domain"/>
    <property type="match status" value="1"/>
</dbReference>
<feature type="region of interest" description="Disordered" evidence="5">
    <location>
        <begin position="232"/>
        <end position="267"/>
    </location>
</feature>
<dbReference type="Gene3D" id="1.10.10.60">
    <property type="entry name" value="Homeodomain-like"/>
    <property type="match status" value="1"/>
</dbReference>
<feature type="region of interest" description="Disordered" evidence="5">
    <location>
        <begin position="123"/>
        <end position="161"/>
    </location>
</feature>
<feature type="region of interest" description="Disordered" evidence="5">
    <location>
        <begin position="485"/>
        <end position="533"/>
    </location>
</feature>
<dbReference type="Gene3D" id="1.20.5.170">
    <property type="match status" value="1"/>
</dbReference>
<sequence length="853" mass="95997">MENLQNQPHLGSLRTSASIRLFDTGPESSSLYGVSFRQGPWESDQNLDVLTPSDQENMFRLMDETLSPRRQENDHVPDVVTTLLPATSSSENIDFNLNTFGLEHSNSMHSSTNRIDIASNGAIETPQSVPNGTFSNGTSPHPTTSQIKKHTNRHRNRRKRLPQESVAILENWISSNQQDPYPSTESKKALAKESKLTEKQISTWLTNYRKRHMDVTRNSRQMTPMEAWLSSSSEDEAASKEDIQRAAKTIPPQNIENLPRSPPGETRVASFSTTEISMTMPPAQETPSLPLSPSHYAKIGERMDGSQLSMCLPMAPPSNSFPIDAGLKNETRDHLWRACDGCRLKKVKCDGLNPCNICQRFNKICVRNKKKIGETSFPTGYVEILERQQHLLVAGIQKLYALLVAGESLPGSSLPEAEDKLPLTHDILERLNLLNTAKENVSPHESFEEDMERMQGKLIESGNTYQKTSYARSLSASSGNSAFSQCEDAVWSGPPRRGRRKDYSYSSSEERERRLTSAQSRRKAQNRAAQRAFRKRIERRTRELETKELALNSSTSIEAIPNEAPFASHPFASDLSAPAYWTSDFMDLMQNPFEAFSFSLDSTGLEGSDGRVNDEWLNPFLIDGDVTYGLNLSKDNSLGGELPSPFNSDLMPLGDISAVEKCNNEEAAVVEEATKYHPSDKYQCTFCHKTLTGKTWKRHEETMHLPREQWVCMPLTSSLHQPWVKILSNNRSCIFCGIPDPDEMHASTHHTIAKCLGNPVTERTFQRKDHLVQHLKNFHDARLPGDLVDSWKTNINYSQHKWVCGFCGDSLADWSTRARHISKHFRDGLDMSMWDSGRGLPEADAHTGLTPVY</sequence>
<evidence type="ECO:0000256" key="2">
    <source>
        <dbReference type="ARBA" id="ARBA00023155"/>
    </source>
</evidence>
<keyword evidence="3 4" id="KW-0539">Nucleus</keyword>
<dbReference type="OrthoDB" id="10056939at2759"/>
<dbReference type="GO" id="GO:0003677">
    <property type="term" value="F:DNA binding"/>
    <property type="evidence" value="ECO:0007669"/>
    <property type="project" value="UniProtKB-UniRule"/>
</dbReference>
<dbReference type="InterPro" id="IPR001356">
    <property type="entry name" value="HD"/>
</dbReference>
<dbReference type="SUPFAM" id="SSF46689">
    <property type="entry name" value="Homeodomain-like"/>
    <property type="match status" value="1"/>
</dbReference>
<feature type="DNA-binding region" description="Homeobox" evidence="4">
    <location>
        <begin position="154"/>
        <end position="216"/>
    </location>
</feature>
<evidence type="ECO:0000259" key="6">
    <source>
        <dbReference type="PROSITE" id="PS50048"/>
    </source>
</evidence>
<dbReference type="SMART" id="SM00389">
    <property type="entry name" value="HOX"/>
    <property type="match status" value="1"/>
</dbReference>
<keyword evidence="9" id="KW-1185">Reference proteome</keyword>
<dbReference type="InterPro" id="IPR036864">
    <property type="entry name" value="Zn2-C6_fun-type_DNA-bd_sf"/>
</dbReference>
<feature type="domain" description="Homeobox" evidence="7">
    <location>
        <begin position="152"/>
        <end position="215"/>
    </location>
</feature>
<dbReference type="InterPro" id="IPR052783">
    <property type="entry name" value="Metabolic/Drug-Res_Regulator"/>
</dbReference>
<dbReference type="SMART" id="SM00066">
    <property type="entry name" value="GAL4"/>
    <property type="match status" value="1"/>
</dbReference>
<dbReference type="InterPro" id="IPR009057">
    <property type="entry name" value="Homeodomain-like_sf"/>
</dbReference>
<dbReference type="GO" id="GO:0005634">
    <property type="term" value="C:nucleus"/>
    <property type="evidence" value="ECO:0007669"/>
    <property type="project" value="UniProtKB-SubCell"/>
</dbReference>
<dbReference type="PANTHER" id="PTHR47655">
    <property type="entry name" value="QUINIC ACID UTILIZATION ACTIVATOR"/>
    <property type="match status" value="1"/>
</dbReference>
<dbReference type="InterPro" id="IPR046347">
    <property type="entry name" value="bZIP_sf"/>
</dbReference>
<organism evidence="8 9">
    <name type="scientific">Lepidopterella palustris CBS 459.81</name>
    <dbReference type="NCBI Taxonomy" id="1314670"/>
    <lineage>
        <taxon>Eukaryota</taxon>
        <taxon>Fungi</taxon>
        <taxon>Dikarya</taxon>
        <taxon>Ascomycota</taxon>
        <taxon>Pezizomycotina</taxon>
        <taxon>Dothideomycetes</taxon>
        <taxon>Pleosporomycetidae</taxon>
        <taxon>Mytilinidiales</taxon>
        <taxon>Argynnaceae</taxon>
        <taxon>Lepidopterella</taxon>
    </lineage>
</organism>
<dbReference type="InterPro" id="IPR004827">
    <property type="entry name" value="bZIP"/>
</dbReference>
<dbReference type="Proteomes" id="UP000250266">
    <property type="component" value="Unassembled WGS sequence"/>
</dbReference>
<proteinExistence type="predicted"/>
<dbReference type="PROSITE" id="PS00463">
    <property type="entry name" value="ZN2_CY6_FUNGAL_1"/>
    <property type="match status" value="1"/>
</dbReference>
<evidence type="ECO:0000256" key="3">
    <source>
        <dbReference type="ARBA" id="ARBA00023242"/>
    </source>
</evidence>
<dbReference type="CDD" id="cd00067">
    <property type="entry name" value="GAL4"/>
    <property type="match status" value="1"/>
</dbReference>
<dbReference type="CDD" id="cd00086">
    <property type="entry name" value="homeodomain"/>
    <property type="match status" value="1"/>
</dbReference>
<dbReference type="Gene3D" id="4.10.240.10">
    <property type="entry name" value="Zn(2)-C6 fungal-type DNA-binding domain"/>
    <property type="match status" value="1"/>
</dbReference>
<dbReference type="Pfam" id="PF05920">
    <property type="entry name" value="Homeobox_KN"/>
    <property type="match status" value="1"/>
</dbReference>
<dbReference type="AlphaFoldDB" id="A0A8E2E5M0"/>
<dbReference type="GO" id="GO:0008270">
    <property type="term" value="F:zinc ion binding"/>
    <property type="evidence" value="ECO:0007669"/>
    <property type="project" value="InterPro"/>
</dbReference>
<dbReference type="PROSITE" id="PS50048">
    <property type="entry name" value="ZN2_CY6_FUNGAL_2"/>
    <property type="match status" value="1"/>
</dbReference>
<keyword evidence="2 4" id="KW-0371">Homeobox</keyword>
<dbReference type="PROSITE" id="PS00028">
    <property type="entry name" value="ZINC_FINGER_C2H2_1"/>
    <property type="match status" value="1"/>
</dbReference>
<dbReference type="GO" id="GO:0000981">
    <property type="term" value="F:DNA-binding transcription factor activity, RNA polymerase II-specific"/>
    <property type="evidence" value="ECO:0007669"/>
    <property type="project" value="InterPro"/>
</dbReference>
<evidence type="ECO:0000313" key="9">
    <source>
        <dbReference type="Proteomes" id="UP000250266"/>
    </source>
</evidence>
<evidence type="ECO:0000256" key="5">
    <source>
        <dbReference type="SAM" id="MobiDB-lite"/>
    </source>
</evidence>
<evidence type="ECO:0000259" key="7">
    <source>
        <dbReference type="PROSITE" id="PS50071"/>
    </source>
</evidence>
<dbReference type="PROSITE" id="PS00036">
    <property type="entry name" value="BZIP_BASIC"/>
    <property type="match status" value="1"/>
</dbReference>
<feature type="compositionally biased region" description="Polar residues" evidence="5">
    <location>
        <begin position="125"/>
        <end position="146"/>
    </location>
</feature>
<dbReference type="EMBL" id="KV745103">
    <property type="protein sequence ID" value="OCK77738.1"/>
    <property type="molecule type" value="Genomic_DNA"/>
</dbReference>
<keyword evidence="1 4" id="KW-0238">DNA-binding</keyword>
<evidence type="ECO:0000256" key="1">
    <source>
        <dbReference type="ARBA" id="ARBA00023125"/>
    </source>
</evidence>
<comment type="subcellular location">
    <subcellularLocation>
        <location evidence="4">Nucleus</location>
    </subcellularLocation>
</comment>
<dbReference type="PROSITE" id="PS50071">
    <property type="entry name" value="HOMEOBOX_2"/>
    <property type="match status" value="1"/>
</dbReference>
<dbReference type="SUPFAM" id="SSF57701">
    <property type="entry name" value="Zn2/Cys6 DNA-binding domain"/>
    <property type="match status" value="1"/>
</dbReference>
<dbReference type="InterPro" id="IPR001138">
    <property type="entry name" value="Zn2Cys6_DnaBD"/>
</dbReference>
<feature type="domain" description="Zn(2)-C6 fungal-type" evidence="6">
    <location>
        <begin position="338"/>
        <end position="367"/>
    </location>
</feature>
<dbReference type="PANTHER" id="PTHR47655:SF3">
    <property type="entry name" value="ZN(II)2CYS6 TRANSCRIPTION FACTOR (EUROFUNG)"/>
    <property type="match status" value="1"/>
</dbReference>
<name>A0A8E2E5M0_9PEZI</name>
<gene>
    <name evidence="8" type="ORF">K432DRAFT_407048</name>
</gene>
<evidence type="ECO:0008006" key="10">
    <source>
        <dbReference type="Google" id="ProtNLM"/>
    </source>
</evidence>
<dbReference type="InterPro" id="IPR008422">
    <property type="entry name" value="KN_HD"/>
</dbReference>
<dbReference type="InterPro" id="IPR013087">
    <property type="entry name" value="Znf_C2H2_type"/>
</dbReference>
<feature type="compositionally biased region" description="Basic residues" evidence="5">
    <location>
        <begin position="147"/>
        <end position="160"/>
    </location>
</feature>
<dbReference type="SMART" id="SM00355">
    <property type="entry name" value="ZnF_C2H2"/>
    <property type="match status" value="2"/>
</dbReference>
<accession>A0A8E2E5M0</accession>
<evidence type="ECO:0000256" key="4">
    <source>
        <dbReference type="PROSITE-ProRule" id="PRU00108"/>
    </source>
</evidence>
<dbReference type="CDD" id="cd14688">
    <property type="entry name" value="bZIP_YAP"/>
    <property type="match status" value="1"/>
</dbReference>
<reference evidence="8 9" key="1">
    <citation type="journal article" date="2016" name="Nat. Commun.">
        <title>Ectomycorrhizal ecology is imprinted in the genome of the dominant symbiotic fungus Cenococcum geophilum.</title>
        <authorList>
            <consortium name="DOE Joint Genome Institute"/>
            <person name="Peter M."/>
            <person name="Kohler A."/>
            <person name="Ohm R.A."/>
            <person name="Kuo A."/>
            <person name="Krutzmann J."/>
            <person name="Morin E."/>
            <person name="Arend M."/>
            <person name="Barry K.W."/>
            <person name="Binder M."/>
            <person name="Choi C."/>
            <person name="Clum A."/>
            <person name="Copeland A."/>
            <person name="Grisel N."/>
            <person name="Haridas S."/>
            <person name="Kipfer T."/>
            <person name="LaButti K."/>
            <person name="Lindquist E."/>
            <person name="Lipzen A."/>
            <person name="Maire R."/>
            <person name="Meier B."/>
            <person name="Mihaltcheva S."/>
            <person name="Molinier V."/>
            <person name="Murat C."/>
            <person name="Poggeler S."/>
            <person name="Quandt C.A."/>
            <person name="Sperisen C."/>
            <person name="Tritt A."/>
            <person name="Tisserant E."/>
            <person name="Crous P.W."/>
            <person name="Henrissat B."/>
            <person name="Nehls U."/>
            <person name="Egli S."/>
            <person name="Spatafora J.W."/>
            <person name="Grigoriev I.V."/>
            <person name="Martin F.M."/>
        </authorList>
    </citation>
    <scope>NUCLEOTIDE SEQUENCE [LARGE SCALE GENOMIC DNA]</scope>
    <source>
        <strain evidence="8 9">CBS 459.81</strain>
    </source>
</reference>